<sequence length="63" mass="6864">MRSDGRAVCWGENWGGVLFAPSEDSFSVVTSGNMFSCGVRIDGLIRCWGSNLYGQAPRWGATF</sequence>
<dbReference type="EMBL" id="CP012332">
    <property type="protein sequence ID" value="AKU91164.1"/>
    <property type="molecule type" value="Genomic_DNA"/>
</dbReference>
<accession>A0A0K1PDH1</accession>
<dbReference type="SUPFAM" id="SSF50985">
    <property type="entry name" value="RCC1/BLIP-II"/>
    <property type="match status" value="1"/>
</dbReference>
<dbReference type="KEGG" id="vin:AKJ08_1551"/>
<reference evidence="1 2" key="1">
    <citation type="submission" date="2015-08" db="EMBL/GenBank/DDBJ databases">
        <authorList>
            <person name="Babu N.S."/>
            <person name="Beckwith C.J."/>
            <person name="Beseler K.G."/>
            <person name="Brison A."/>
            <person name="Carone J.V."/>
            <person name="Caskin T.P."/>
            <person name="Diamond M."/>
            <person name="Durham M.E."/>
            <person name="Foxe J.M."/>
            <person name="Go M."/>
            <person name="Henderson B.A."/>
            <person name="Jones I.B."/>
            <person name="McGettigan J.A."/>
            <person name="Micheletti S.J."/>
            <person name="Nasrallah M.E."/>
            <person name="Ortiz D."/>
            <person name="Piller C.R."/>
            <person name="Privatt S.R."/>
            <person name="Schneider S.L."/>
            <person name="Sharp S."/>
            <person name="Smith T.C."/>
            <person name="Stanton J.D."/>
            <person name="Ullery H.E."/>
            <person name="Wilson R.J."/>
            <person name="Serrano M.G."/>
            <person name="Buck G."/>
            <person name="Lee V."/>
            <person name="Wang Y."/>
            <person name="Carvalho R."/>
            <person name="Voegtly L."/>
            <person name="Shi R."/>
            <person name="Duckworth R."/>
            <person name="Johnson A."/>
            <person name="Loviza R."/>
            <person name="Walstead R."/>
            <person name="Shah Z."/>
            <person name="Kiflezghi M."/>
            <person name="Wade K."/>
            <person name="Ball S.L."/>
            <person name="Bradley K.W."/>
            <person name="Asai D.J."/>
            <person name="Bowman C.A."/>
            <person name="Russell D.A."/>
            <person name="Pope W.H."/>
            <person name="Jacobs-Sera D."/>
            <person name="Hendrix R.W."/>
            <person name="Hatfull G.F."/>
        </authorList>
    </citation>
    <scope>NUCLEOTIDE SEQUENCE [LARGE SCALE GENOMIC DNA]</scope>
    <source>
        <strain evidence="1 2">DSM 27710</strain>
    </source>
</reference>
<gene>
    <name evidence="1" type="ORF">AKJ08_1551</name>
</gene>
<dbReference type="AlphaFoldDB" id="A0A0K1PDH1"/>
<dbReference type="InterPro" id="IPR009091">
    <property type="entry name" value="RCC1/BLIP-II"/>
</dbReference>
<dbReference type="PATRIC" id="fig|1391653.3.peg.1628"/>
<protein>
    <submittedName>
        <fullName evidence="1">BNR repeat domain protein</fullName>
    </submittedName>
</protein>
<evidence type="ECO:0000313" key="1">
    <source>
        <dbReference type="EMBL" id="AKU91164.1"/>
    </source>
</evidence>
<keyword evidence="2" id="KW-1185">Reference proteome</keyword>
<proteinExistence type="predicted"/>
<dbReference type="Gene3D" id="2.130.10.30">
    <property type="entry name" value="Regulator of chromosome condensation 1/beta-lactamase-inhibitor protein II"/>
    <property type="match status" value="1"/>
</dbReference>
<dbReference type="STRING" id="1391653.AKJ08_1551"/>
<organism evidence="1 2">
    <name type="scientific">Vulgatibacter incomptus</name>
    <dbReference type="NCBI Taxonomy" id="1391653"/>
    <lineage>
        <taxon>Bacteria</taxon>
        <taxon>Pseudomonadati</taxon>
        <taxon>Myxococcota</taxon>
        <taxon>Myxococcia</taxon>
        <taxon>Myxococcales</taxon>
        <taxon>Cystobacterineae</taxon>
        <taxon>Vulgatibacteraceae</taxon>
        <taxon>Vulgatibacter</taxon>
    </lineage>
</organism>
<name>A0A0K1PDH1_9BACT</name>
<dbReference type="Pfam" id="PF13540">
    <property type="entry name" value="RCC1_2"/>
    <property type="match status" value="1"/>
</dbReference>
<evidence type="ECO:0000313" key="2">
    <source>
        <dbReference type="Proteomes" id="UP000055590"/>
    </source>
</evidence>
<dbReference type="Proteomes" id="UP000055590">
    <property type="component" value="Chromosome"/>
</dbReference>